<gene>
    <name evidence="3" type="ORF">Zm00014a_018807</name>
</gene>
<dbReference type="Proteomes" id="UP000251960">
    <property type="component" value="Chromosome 3"/>
</dbReference>
<protein>
    <submittedName>
        <fullName evidence="3">Protein OS-9</fullName>
    </submittedName>
</protein>
<feature type="chain" id="PRO_5034025544" evidence="1">
    <location>
        <begin position="21"/>
        <end position="260"/>
    </location>
</feature>
<dbReference type="PANTHER" id="PTHR15414">
    <property type="entry name" value="OS-9-RELATED"/>
    <property type="match status" value="1"/>
</dbReference>
<name>A0A3L6FBJ5_MAIZE</name>
<dbReference type="InterPro" id="IPR012913">
    <property type="entry name" value="OS9-like_dom"/>
</dbReference>
<comment type="caution">
    <text evidence="3">The sequence shown here is derived from an EMBL/GenBank/DDBJ whole genome shotgun (WGS) entry which is preliminary data.</text>
</comment>
<dbReference type="InterPro" id="IPR009011">
    <property type="entry name" value="Man6P_isomerase_rcpt-bd_dom_sf"/>
</dbReference>
<dbReference type="AlphaFoldDB" id="A0A3L6FBJ5"/>
<dbReference type="Gene3D" id="2.70.130.10">
    <property type="entry name" value="Mannose-6-phosphate receptor binding domain"/>
    <property type="match status" value="1"/>
</dbReference>
<evidence type="ECO:0000259" key="2">
    <source>
        <dbReference type="Pfam" id="PF07915"/>
    </source>
</evidence>
<sequence length="260" mass="29905">MDFAGRVSFLLFFLVAGTVANDQIFTTSGLPFGRSSREPRYRVEFHPVDSPFHPDNGQESVPMASHEGKRYKCFLPVEETKTMKSMLPQNATNIIIESERRIKPKEPDELLEVLKDQCFYRHEGWWSYEFCYYGKIRQVHVEDSKVIQEFVLGEFDDDATAAYHENSTSELTDDDHHVKDISKRCCIMFTCIQMGLYVISQIFPGRQRLFQQEKRTLPIHCNELPAKAESGAEDGLLPKEAQISIIPDQDELHGFPAYAT</sequence>
<proteinExistence type="predicted"/>
<keyword evidence="1" id="KW-0732">Signal</keyword>
<dbReference type="Pfam" id="PF07915">
    <property type="entry name" value="PRKCSH"/>
    <property type="match status" value="1"/>
</dbReference>
<dbReference type="GO" id="GO:0005783">
    <property type="term" value="C:endoplasmic reticulum"/>
    <property type="evidence" value="ECO:0007669"/>
    <property type="project" value="UniProtKB-ARBA"/>
</dbReference>
<accession>A0A3L6FBJ5</accession>
<evidence type="ECO:0000256" key="1">
    <source>
        <dbReference type="SAM" id="SignalP"/>
    </source>
</evidence>
<organism evidence="3">
    <name type="scientific">Zea mays</name>
    <name type="common">Maize</name>
    <dbReference type="NCBI Taxonomy" id="4577"/>
    <lineage>
        <taxon>Eukaryota</taxon>
        <taxon>Viridiplantae</taxon>
        <taxon>Streptophyta</taxon>
        <taxon>Embryophyta</taxon>
        <taxon>Tracheophyta</taxon>
        <taxon>Spermatophyta</taxon>
        <taxon>Magnoliopsida</taxon>
        <taxon>Liliopsida</taxon>
        <taxon>Poales</taxon>
        <taxon>Poaceae</taxon>
        <taxon>PACMAD clade</taxon>
        <taxon>Panicoideae</taxon>
        <taxon>Andropogonodae</taxon>
        <taxon>Andropogoneae</taxon>
        <taxon>Tripsacinae</taxon>
        <taxon>Zea</taxon>
    </lineage>
</organism>
<evidence type="ECO:0000313" key="3">
    <source>
        <dbReference type="EMBL" id="PWZ30600.1"/>
    </source>
</evidence>
<dbReference type="InterPro" id="IPR045149">
    <property type="entry name" value="OS-9-like"/>
</dbReference>
<dbReference type="EMBL" id="NCVQ01000004">
    <property type="protein sequence ID" value="PWZ30600.1"/>
    <property type="molecule type" value="Genomic_DNA"/>
</dbReference>
<dbReference type="GO" id="GO:0036503">
    <property type="term" value="P:ERAD pathway"/>
    <property type="evidence" value="ECO:0007669"/>
    <property type="project" value="InterPro"/>
</dbReference>
<feature type="domain" description="Protein OS9-like" evidence="2">
    <location>
        <begin position="116"/>
        <end position="175"/>
    </location>
</feature>
<dbReference type="GO" id="GO:0030968">
    <property type="term" value="P:endoplasmic reticulum unfolded protein response"/>
    <property type="evidence" value="ECO:0007669"/>
    <property type="project" value="InterPro"/>
</dbReference>
<feature type="signal peptide" evidence="1">
    <location>
        <begin position="1"/>
        <end position="20"/>
    </location>
</feature>
<dbReference type="PANTHER" id="PTHR15414:SF0">
    <property type="entry name" value="ENDOPLASMIC RETICULUM LECTIN 1"/>
    <property type="match status" value="1"/>
</dbReference>
<reference evidence="3" key="1">
    <citation type="journal article" date="2018" name="Nat. Genet.">
        <title>Extensive intraspecific gene order and gene structural variations between Mo17 and other maize genomes.</title>
        <authorList>
            <person name="Sun S."/>
            <person name="Zhou Y."/>
            <person name="Chen J."/>
            <person name="Shi J."/>
            <person name="Zhao H."/>
            <person name="Zhao H."/>
            <person name="Song W."/>
            <person name="Zhang M."/>
            <person name="Cui Y."/>
            <person name="Dong X."/>
            <person name="Liu H."/>
            <person name="Ma X."/>
            <person name="Jiao Y."/>
            <person name="Wang B."/>
            <person name="Wei X."/>
            <person name="Stein J.C."/>
            <person name="Glaubitz J.C."/>
            <person name="Lu F."/>
            <person name="Yu G."/>
            <person name="Liang C."/>
            <person name="Fengler K."/>
            <person name="Li B."/>
            <person name="Rafalski A."/>
            <person name="Schnable P.S."/>
            <person name="Ware D.H."/>
            <person name="Buckler E.S."/>
            <person name="Lai J."/>
        </authorList>
    </citation>
    <scope>NUCLEOTIDE SEQUENCE [LARGE SCALE GENOMIC DNA]</scope>
    <source>
        <tissue evidence="3">Seedling</tissue>
    </source>
</reference>